<name>A0ABR3VXS1_9PEZI</name>
<dbReference type="Pfam" id="PF00172">
    <property type="entry name" value="Zn_clus"/>
    <property type="match status" value="1"/>
</dbReference>
<gene>
    <name evidence="4" type="ORF">VTK73DRAFT_10246</name>
</gene>
<dbReference type="Proteomes" id="UP001586593">
    <property type="component" value="Unassembled WGS sequence"/>
</dbReference>
<dbReference type="SUPFAM" id="SSF57701">
    <property type="entry name" value="Zn2/Cys6 DNA-binding domain"/>
    <property type="match status" value="1"/>
</dbReference>
<dbReference type="PROSITE" id="PS50048">
    <property type="entry name" value="ZN2_CY6_FUNGAL_2"/>
    <property type="match status" value="1"/>
</dbReference>
<protein>
    <recommendedName>
        <fullName evidence="3">Zn(2)-C6 fungal-type domain-containing protein</fullName>
    </recommendedName>
</protein>
<sequence length="77" mass="8373">MSSAMEQGPRPTRRRNGGVPSTTPSASSSPQPRAARGGRAQRGLTCANCRARKTRCDGTQPSCKTCEVYHDQRPSRR</sequence>
<evidence type="ECO:0000313" key="5">
    <source>
        <dbReference type="Proteomes" id="UP001586593"/>
    </source>
</evidence>
<evidence type="ECO:0000256" key="2">
    <source>
        <dbReference type="SAM" id="MobiDB-lite"/>
    </source>
</evidence>
<reference evidence="4 5" key="1">
    <citation type="journal article" date="2024" name="Commun. Biol.">
        <title>Comparative genomic analysis of thermophilic fungi reveals convergent evolutionary adaptations and gene losses.</title>
        <authorList>
            <person name="Steindorff A.S."/>
            <person name="Aguilar-Pontes M.V."/>
            <person name="Robinson A.J."/>
            <person name="Andreopoulos B."/>
            <person name="LaButti K."/>
            <person name="Kuo A."/>
            <person name="Mondo S."/>
            <person name="Riley R."/>
            <person name="Otillar R."/>
            <person name="Haridas S."/>
            <person name="Lipzen A."/>
            <person name="Grimwood J."/>
            <person name="Schmutz J."/>
            <person name="Clum A."/>
            <person name="Reid I.D."/>
            <person name="Moisan M.C."/>
            <person name="Butler G."/>
            <person name="Nguyen T.T.M."/>
            <person name="Dewar K."/>
            <person name="Conant G."/>
            <person name="Drula E."/>
            <person name="Henrissat B."/>
            <person name="Hansel C."/>
            <person name="Singer S."/>
            <person name="Hutchinson M.I."/>
            <person name="de Vries R.P."/>
            <person name="Natvig D.O."/>
            <person name="Powell A.J."/>
            <person name="Tsang A."/>
            <person name="Grigoriev I.V."/>
        </authorList>
    </citation>
    <scope>NUCLEOTIDE SEQUENCE [LARGE SCALE GENOMIC DNA]</scope>
    <source>
        <strain evidence="4 5">ATCC 24622</strain>
    </source>
</reference>
<feature type="region of interest" description="Disordered" evidence="2">
    <location>
        <begin position="1"/>
        <end position="77"/>
    </location>
</feature>
<dbReference type="InterPro" id="IPR036864">
    <property type="entry name" value="Zn2-C6_fun-type_DNA-bd_sf"/>
</dbReference>
<keyword evidence="1" id="KW-0539">Nucleus</keyword>
<evidence type="ECO:0000259" key="3">
    <source>
        <dbReference type="PROSITE" id="PS50048"/>
    </source>
</evidence>
<evidence type="ECO:0000256" key="1">
    <source>
        <dbReference type="ARBA" id="ARBA00023242"/>
    </source>
</evidence>
<dbReference type="InterPro" id="IPR001138">
    <property type="entry name" value="Zn2Cys6_DnaBD"/>
</dbReference>
<feature type="domain" description="Zn(2)-C6 fungal-type" evidence="3">
    <location>
        <begin position="45"/>
        <end position="66"/>
    </location>
</feature>
<dbReference type="EMBL" id="JAZHXJ010000951">
    <property type="protein sequence ID" value="KAL1847861.1"/>
    <property type="molecule type" value="Genomic_DNA"/>
</dbReference>
<organism evidence="4 5">
    <name type="scientific">Phialemonium thermophilum</name>
    <dbReference type="NCBI Taxonomy" id="223376"/>
    <lineage>
        <taxon>Eukaryota</taxon>
        <taxon>Fungi</taxon>
        <taxon>Dikarya</taxon>
        <taxon>Ascomycota</taxon>
        <taxon>Pezizomycotina</taxon>
        <taxon>Sordariomycetes</taxon>
        <taxon>Sordariomycetidae</taxon>
        <taxon>Cephalothecales</taxon>
        <taxon>Cephalothecaceae</taxon>
        <taxon>Phialemonium</taxon>
    </lineage>
</organism>
<feature type="compositionally biased region" description="Basic and acidic residues" evidence="2">
    <location>
        <begin position="67"/>
        <end position="77"/>
    </location>
</feature>
<dbReference type="Gene3D" id="4.10.240.10">
    <property type="entry name" value="Zn(2)-C6 fungal-type DNA-binding domain"/>
    <property type="match status" value="1"/>
</dbReference>
<feature type="compositionally biased region" description="Low complexity" evidence="2">
    <location>
        <begin position="20"/>
        <end position="43"/>
    </location>
</feature>
<evidence type="ECO:0000313" key="4">
    <source>
        <dbReference type="EMBL" id="KAL1847861.1"/>
    </source>
</evidence>
<comment type="caution">
    <text evidence="4">The sequence shown here is derived from an EMBL/GenBank/DDBJ whole genome shotgun (WGS) entry which is preliminary data.</text>
</comment>
<accession>A0ABR3VXS1</accession>
<keyword evidence="5" id="KW-1185">Reference proteome</keyword>
<proteinExistence type="predicted"/>